<evidence type="ECO:0000313" key="12">
    <source>
        <dbReference type="Proteomes" id="UP000014071"/>
    </source>
</evidence>
<evidence type="ECO:0000256" key="8">
    <source>
        <dbReference type="SAM" id="MobiDB-lite"/>
    </source>
</evidence>
<protein>
    <recommendedName>
        <fullName evidence="10">Heme haloperoxidase family profile domain-containing protein</fullName>
    </recommendedName>
</protein>
<feature type="transmembrane region" description="Helical" evidence="9">
    <location>
        <begin position="49"/>
        <end position="71"/>
    </location>
</feature>
<dbReference type="HOGENOM" id="CLU_059431_0_0_1"/>
<evidence type="ECO:0000256" key="3">
    <source>
        <dbReference type="ARBA" id="ARBA00022617"/>
    </source>
</evidence>
<dbReference type="GO" id="GO:0004601">
    <property type="term" value="F:peroxidase activity"/>
    <property type="evidence" value="ECO:0007669"/>
    <property type="project" value="UniProtKB-KW"/>
</dbReference>
<dbReference type="OrthoDB" id="407298at2759"/>
<dbReference type="EMBL" id="DF238798">
    <property type="protein sequence ID" value="GAC95848.1"/>
    <property type="molecule type" value="Genomic_DNA"/>
</dbReference>
<accession>R9P357</accession>
<keyword evidence="9" id="KW-0812">Transmembrane</keyword>
<dbReference type="eggNOG" id="ENOG502QTVQ">
    <property type="taxonomic scope" value="Eukaryota"/>
</dbReference>
<organism evidence="11 12">
    <name type="scientific">Pseudozyma hubeiensis (strain SY62)</name>
    <name type="common">Yeast</name>
    <dbReference type="NCBI Taxonomy" id="1305764"/>
    <lineage>
        <taxon>Eukaryota</taxon>
        <taxon>Fungi</taxon>
        <taxon>Dikarya</taxon>
        <taxon>Basidiomycota</taxon>
        <taxon>Ustilaginomycotina</taxon>
        <taxon>Ustilaginomycetes</taxon>
        <taxon>Ustilaginales</taxon>
        <taxon>Ustilaginaceae</taxon>
        <taxon>Pseudozyma</taxon>
    </lineage>
</organism>
<dbReference type="Proteomes" id="UP000014071">
    <property type="component" value="Unassembled WGS sequence"/>
</dbReference>
<keyword evidence="4" id="KW-0479">Metal-binding</keyword>
<feature type="region of interest" description="Disordered" evidence="8">
    <location>
        <begin position="1"/>
        <end position="27"/>
    </location>
</feature>
<dbReference type="InterPro" id="IPR000028">
    <property type="entry name" value="Chloroperoxidase"/>
</dbReference>
<keyword evidence="6" id="KW-0408">Iron</keyword>
<dbReference type="RefSeq" id="XP_012189435.1">
    <property type="nucleotide sequence ID" value="XM_012334045.1"/>
</dbReference>
<dbReference type="GeneID" id="24108714"/>
<comment type="cofactor">
    <cofactor evidence="1">
        <name>heme b</name>
        <dbReference type="ChEBI" id="CHEBI:60344"/>
    </cofactor>
</comment>
<proteinExistence type="inferred from homology"/>
<dbReference type="InterPro" id="IPR036851">
    <property type="entry name" value="Chloroperoxidase-like_sf"/>
</dbReference>
<reference evidence="12" key="1">
    <citation type="journal article" date="2013" name="Genome Announc.">
        <title>Draft genome sequence of the basidiomycetous yeast-like fungus Pseudozyma hubeiensis SY62, which produces an abundant amount of the biosurfactant mannosylerythritol lipids.</title>
        <authorList>
            <person name="Konishi M."/>
            <person name="Hatada Y."/>
            <person name="Horiuchi J."/>
        </authorList>
    </citation>
    <scope>NUCLEOTIDE SEQUENCE [LARGE SCALE GENOMIC DNA]</scope>
    <source>
        <strain evidence="12">SY62</strain>
    </source>
</reference>
<dbReference type="STRING" id="1305764.R9P357"/>
<keyword evidence="2" id="KW-0575">Peroxidase</keyword>
<evidence type="ECO:0000256" key="5">
    <source>
        <dbReference type="ARBA" id="ARBA00023002"/>
    </source>
</evidence>
<keyword evidence="3" id="KW-0349">Heme</keyword>
<evidence type="ECO:0000256" key="9">
    <source>
        <dbReference type="SAM" id="Phobius"/>
    </source>
</evidence>
<name>R9P357_PSEHS</name>
<evidence type="ECO:0000256" key="1">
    <source>
        <dbReference type="ARBA" id="ARBA00001970"/>
    </source>
</evidence>
<dbReference type="Pfam" id="PF01328">
    <property type="entry name" value="Peroxidase_2"/>
    <property type="match status" value="1"/>
</dbReference>
<evidence type="ECO:0000256" key="2">
    <source>
        <dbReference type="ARBA" id="ARBA00022559"/>
    </source>
</evidence>
<keyword evidence="9" id="KW-1133">Transmembrane helix</keyword>
<dbReference type="PANTHER" id="PTHR33577">
    <property type="entry name" value="STERIGMATOCYSTIN BIOSYNTHESIS PEROXIDASE STCC-RELATED"/>
    <property type="match status" value="1"/>
</dbReference>
<dbReference type="GO" id="GO:0046872">
    <property type="term" value="F:metal ion binding"/>
    <property type="evidence" value="ECO:0007669"/>
    <property type="project" value="UniProtKB-KW"/>
</dbReference>
<evidence type="ECO:0000256" key="4">
    <source>
        <dbReference type="ARBA" id="ARBA00022723"/>
    </source>
</evidence>
<keyword evidence="9" id="KW-0472">Membrane</keyword>
<dbReference type="AlphaFoldDB" id="R9P357"/>
<feature type="domain" description="Heme haloperoxidase family profile" evidence="10">
    <location>
        <begin position="154"/>
        <end position="411"/>
    </location>
</feature>
<keyword evidence="12" id="KW-1185">Reference proteome</keyword>
<evidence type="ECO:0000256" key="7">
    <source>
        <dbReference type="ARBA" id="ARBA00025795"/>
    </source>
</evidence>
<comment type="similarity">
    <text evidence="7">Belongs to the chloroperoxidase family.</text>
</comment>
<sequence>MKDPPSAMSAAKTKMRPKGQRDASHTLHRSNSSMIRLGAQLMQQNRPQLAVNLALVLIFLVDFWLTGFNIFHSLLVKLGVIGALPQNCVPPAFSPTSPPPFAQWPLTHIYCRLIHVYNFLTSYDKDIRLHHEVFSRKPTNDWIRDWAYWDGIGHKGEWGEAYAAKDEDSRGPCPGLNVLASHGLIHVSGRKVAASKMVAAFSRAFNIAPTMALQLYSPLFPLFSERGHILDLEDIGIANIIEHDASLLRPDYHLADWEGDPKAMCRPHQDMIDRWFPAPNKHGKAKPDLTDREFAEAVCIRRTESREQNRQYSSNVVQSLIGSGSCCLMLNVFGGNVMDLREMAGSVHQDLPGIRTTASGLEYGYERIPARTIKHKKGSEGCPVVSGTHRQKWQPATGKWYFGMTIMYALWTTFNIEMRARA</sequence>
<evidence type="ECO:0000259" key="10">
    <source>
        <dbReference type="PROSITE" id="PS51405"/>
    </source>
</evidence>
<dbReference type="SUPFAM" id="SSF47571">
    <property type="entry name" value="Cloroperoxidase"/>
    <property type="match status" value="1"/>
</dbReference>
<evidence type="ECO:0000256" key="6">
    <source>
        <dbReference type="ARBA" id="ARBA00023004"/>
    </source>
</evidence>
<dbReference type="PANTHER" id="PTHR33577:SF18">
    <property type="entry name" value="HEME HALOPEROXIDASE FAMILY PROFILE DOMAIN-CONTAINING PROTEIN"/>
    <property type="match status" value="1"/>
</dbReference>
<keyword evidence="5" id="KW-0560">Oxidoreductase</keyword>
<dbReference type="PROSITE" id="PS51405">
    <property type="entry name" value="HEME_HALOPEROXIDASE"/>
    <property type="match status" value="1"/>
</dbReference>
<dbReference type="Gene3D" id="1.10.489.10">
    <property type="entry name" value="Chloroperoxidase-like"/>
    <property type="match status" value="1"/>
</dbReference>
<gene>
    <name evidence="11" type="ORF">PHSY_003425</name>
</gene>
<evidence type="ECO:0000313" key="11">
    <source>
        <dbReference type="EMBL" id="GAC95848.1"/>
    </source>
</evidence>